<accession>A0ACC2ILB2</accession>
<evidence type="ECO:0000313" key="1">
    <source>
        <dbReference type="EMBL" id="KAJ8115984.1"/>
    </source>
</evidence>
<protein>
    <submittedName>
        <fullName evidence="1">Uncharacterized protein</fullName>
    </submittedName>
</protein>
<gene>
    <name evidence="1" type="ORF">OPT61_g2490</name>
</gene>
<name>A0ACC2ILB2_9PLEO</name>
<evidence type="ECO:0000313" key="2">
    <source>
        <dbReference type="Proteomes" id="UP001153331"/>
    </source>
</evidence>
<dbReference type="Proteomes" id="UP001153331">
    <property type="component" value="Unassembled WGS sequence"/>
</dbReference>
<sequence length="384" mass="43037">MSHALVFGASGISGWSILNEITSYPTPTTFAKITGLSNRPLTLEQAYLPQDDRLNLVNGIDLTKSIPEVVQMIKGKVDSAHTISHVFFTAYIQTDDFESLKKVNTALLDTAIRAIEQISPVLKMVILQTGGKGYGLEFPDKVSINSPLHESLPRIPEPYASKVFYYTQYDLLTELSKGKDWTFAEVRPDGIIGFTPINNAMNLAQGIGLYLAVYREVHGQGAKVNWPGTEKSWKCKHSDTSQGILARMEIYAATNIERCGNGQVFNIADGKTVTWEQVWPKICANFGLVGEGPASDPVQMEKFVKENTDLWKKLAEKYGLKEGAIEEQNWPFVHFMLVQFDFDRQYDLTRKAKAGFKEEIETEQGYIEAWEKMRAAKILPPSVI</sequence>
<reference evidence="1" key="1">
    <citation type="submission" date="2022-11" db="EMBL/GenBank/DDBJ databases">
        <title>Genome Sequence of Boeremia exigua.</title>
        <authorList>
            <person name="Buettner E."/>
        </authorList>
    </citation>
    <scope>NUCLEOTIDE SEQUENCE</scope>
    <source>
        <strain evidence="1">CU02</strain>
    </source>
</reference>
<comment type="caution">
    <text evidence="1">The sequence shown here is derived from an EMBL/GenBank/DDBJ whole genome shotgun (WGS) entry which is preliminary data.</text>
</comment>
<organism evidence="1 2">
    <name type="scientific">Boeremia exigua</name>
    <dbReference type="NCBI Taxonomy" id="749465"/>
    <lineage>
        <taxon>Eukaryota</taxon>
        <taxon>Fungi</taxon>
        <taxon>Dikarya</taxon>
        <taxon>Ascomycota</taxon>
        <taxon>Pezizomycotina</taxon>
        <taxon>Dothideomycetes</taxon>
        <taxon>Pleosporomycetidae</taxon>
        <taxon>Pleosporales</taxon>
        <taxon>Pleosporineae</taxon>
        <taxon>Didymellaceae</taxon>
        <taxon>Boeremia</taxon>
    </lineage>
</organism>
<keyword evidence="2" id="KW-1185">Reference proteome</keyword>
<proteinExistence type="predicted"/>
<dbReference type="EMBL" id="JAPHNI010000113">
    <property type="protein sequence ID" value="KAJ8115984.1"/>
    <property type="molecule type" value="Genomic_DNA"/>
</dbReference>